<reference evidence="2 3" key="1">
    <citation type="submission" date="2024-02" db="EMBL/GenBank/DDBJ databases">
        <title>A draft genome for the cacao thread blight pathogen Marasmius crinis-equi.</title>
        <authorList>
            <person name="Cohen S.P."/>
            <person name="Baruah I.K."/>
            <person name="Amoako-Attah I."/>
            <person name="Bukari Y."/>
            <person name="Meinhardt L.W."/>
            <person name="Bailey B.A."/>
        </authorList>
    </citation>
    <scope>NUCLEOTIDE SEQUENCE [LARGE SCALE GENOMIC DNA]</scope>
    <source>
        <strain evidence="2 3">GH-76</strain>
    </source>
</reference>
<protein>
    <submittedName>
        <fullName evidence="2">Uncharacterized protein</fullName>
    </submittedName>
</protein>
<evidence type="ECO:0000256" key="1">
    <source>
        <dbReference type="SAM" id="MobiDB-lite"/>
    </source>
</evidence>
<feature type="region of interest" description="Disordered" evidence="1">
    <location>
        <begin position="1"/>
        <end position="20"/>
    </location>
</feature>
<keyword evidence="3" id="KW-1185">Reference proteome</keyword>
<feature type="non-terminal residue" evidence="2">
    <location>
        <position position="342"/>
    </location>
</feature>
<evidence type="ECO:0000313" key="3">
    <source>
        <dbReference type="Proteomes" id="UP001465976"/>
    </source>
</evidence>
<proteinExistence type="predicted"/>
<evidence type="ECO:0000313" key="2">
    <source>
        <dbReference type="EMBL" id="KAL0562974.1"/>
    </source>
</evidence>
<comment type="caution">
    <text evidence="2">The sequence shown here is derived from an EMBL/GenBank/DDBJ whole genome shotgun (WGS) entry which is preliminary data.</text>
</comment>
<accession>A0ABR3EJB7</accession>
<gene>
    <name evidence="2" type="ORF">V5O48_019104</name>
</gene>
<name>A0ABR3EJB7_9AGAR</name>
<organism evidence="2 3">
    <name type="scientific">Marasmius crinis-equi</name>
    <dbReference type="NCBI Taxonomy" id="585013"/>
    <lineage>
        <taxon>Eukaryota</taxon>
        <taxon>Fungi</taxon>
        <taxon>Dikarya</taxon>
        <taxon>Basidiomycota</taxon>
        <taxon>Agaricomycotina</taxon>
        <taxon>Agaricomycetes</taxon>
        <taxon>Agaricomycetidae</taxon>
        <taxon>Agaricales</taxon>
        <taxon>Marasmiineae</taxon>
        <taxon>Marasmiaceae</taxon>
        <taxon>Marasmius</taxon>
    </lineage>
</organism>
<sequence length="342" mass="39022">MSNSPPNLAQDPDGEGDDPEEDLTLYDNFCLISLEAFLDLIKRPDFDEESDLVESGSDSNRVFAVTARVNIESLVKESLRKRSDAVANSVWETMHYRFTYQSKYVHKRTDSTRFIYHCCQNASRQHKPEKVPNPDDTRDKIQMDSFACRGWLHVTVFEGSNEAYIKLNHKDEHVSYWCIDVPTPVKEFVRQNASMRPSQLWTEILARFPNPKFSRASIYSMWMAISSQEWKRDADELKSARVLIDEASRSQDKSKGIYQVENIPLPEDPEDGFTALAFSLTPVLRQWGGAIREISLDSAWNTNKARFEIFALLGELYGSGCPLGYLLIQSTPNHLAGVMSCT</sequence>
<dbReference type="EMBL" id="JBAHYK010004126">
    <property type="protein sequence ID" value="KAL0562974.1"/>
    <property type="molecule type" value="Genomic_DNA"/>
</dbReference>
<dbReference type="Proteomes" id="UP001465976">
    <property type="component" value="Unassembled WGS sequence"/>
</dbReference>